<evidence type="ECO:0000256" key="2">
    <source>
        <dbReference type="ARBA" id="ARBA00023125"/>
    </source>
</evidence>
<dbReference type="Gene3D" id="1.10.10.10">
    <property type="entry name" value="Winged helix-like DNA-binding domain superfamily/Winged helix DNA-binding domain"/>
    <property type="match status" value="1"/>
</dbReference>
<protein>
    <submittedName>
        <fullName evidence="5">GntR family transcriptional regulator</fullName>
    </submittedName>
</protein>
<dbReference type="SUPFAM" id="SSF46785">
    <property type="entry name" value="Winged helix' DNA-binding domain"/>
    <property type="match status" value="1"/>
</dbReference>
<dbReference type="AlphaFoldDB" id="A0A7X1C7E1"/>
<dbReference type="PANTHER" id="PTHR43537:SF45">
    <property type="entry name" value="GNTR FAMILY REGULATORY PROTEIN"/>
    <property type="match status" value="1"/>
</dbReference>
<dbReference type="PRINTS" id="PR00035">
    <property type="entry name" value="HTHGNTR"/>
</dbReference>
<comment type="caution">
    <text evidence="5">The sequence shown here is derived from an EMBL/GenBank/DDBJ whole genome shotgun (WGS) entry which is preliminary data.</text>
</comment>
<sequence length="216" mass="24935">MVANRYKTLEKMVYDQLLIKIKKGELSPNQHLAEEKLAAEFGVSRSPFRKAIATLAAQGVVTYHENSGAVLNDVIIDSARYVQLIETISILVDAAIVKVGHFGLAMDVEKLHARLQEMERYSYLTDVENYLDAHHRFILYLISFAENPYQVTIAKQIFFQIISFSDEIHIFKSVEIREWTNKKSSQIYELLVKEDTEEARKTIKLMFAELTIQAYR</sequence>
<dbReference type="SUPFAM" id="SSF48008">
    <property type="entry name" value="GntR ligand-binding domain-like"/>
    <property type="match status" value="1"/>
</dbReference>
<keyword evidence="2" id="KW-0238">DNA-binding</keyword>
<evidence type="ECO:0000256" key="1">
    <source>
        <dbReference type="ARBA" id="ARBA00023015"/>
    </source>
</evidence>
<gene>
    <name evidence="5" type="ORF">HB897_12890</name>
</gene>
<organism evidence="5 6">
    <name type="scientific">Listeria seeligeri</name>
    <dbReference type="NCBI Taxonomy" id="1640"/>
    <lineage>
        <taxon>Bacteria</taxon>
        <taxon>Bacillati</taxon>
        <taxon>Bacillota</taxon>
        <taxon>Bacilli</taxon>
        <taxon>Bacillales</taxon>
        <taxon>Listeriaceae</taxon>
        <taxon>Listeria</taxon>
    </lineage>
</organism>
<dbReference type="PANTHER" id="PTHR43537">
    <property type="entry name" value="TRANSCRIPTIONAL REGULATOR, GNTR FAMILY"/>
    <property type="match status" value="1"/>
</dbReference>
<dbReference type="InterPro" id="IPR036388">
    <property type="entry name" value="WH-like_DNA-bd_sf"/>
</dbReference>
<dbReference type="InterPro" id="IPR000524">
    <property type="entry name" value="Tscrpt_reg_HTH_GntR"/>
</dbReference>
<accession>A0A7X1C7E1</accession>
<feature type="domain" description="HTH gntR-type" evidence="4">
    <location>
        <begin position="7"/>
        <end position="74"/>
    </location>
</feature>
<dbReference type="EMBL" id="JAARRG010000011">
    <property type="protein sequence ID" value="MBC1487127.1"/>
    <property type="molecule type" value="Genomic_DNA"/>
</dbReference>
<dbReference type="Pfam" id="PF07729">
    <property type="entry name" value="FCD"/>
    <property type="match status" value="1"/>
</dbReference>
<dbReference type="Pfam" id="PF00392">
    <property type="entry name" value="GntR"/>
    <property type="match status" value="1"/>
</dbReference>
<reference evidence="5 6" key="1">
    <citation type="submission" date="2020-03" db="EMBL/GenBank/DDBJ databases">
        <title>Soil Listeria distribution.</title>
        <authorList>
            <person name="Liao J."/>
            <person name="Wiedmann M."/>
        </authorList>
    </citation>
    <scope>NUCLEOTIDE SEQUENCE [LARGE SCALE GENOMIC DNA]</scope>
    <source>
        <strain evidence="5 6">FSL L7-1560</strain>
    </source>
</reference>
<evidence type="ECO:0000313" key="6">
    <source>
        <dbReference type="Proteomes" id="UP000523362"/>
    </source>
</evidence>
<dbReference type="Gene3D" id="1.20.120.530">
    <property type="entry name" value="GntR ligand-binding domain-like"/>
    <property type="match status" value="1"/>
</dbReference>
<keyword evidence="3" id="KW-0804">Transcription</keyword>
<dbReference type="GO" id="GO:0003677">
    <property type="term" value="F:DNA binding"/>
    <property type="evidence" value="ECO:0007669"/>
    <property type="project" value="UniProtKB-KW"/>
</dbReference>
<keyword evidence="1" id="KW-0805">Transcription regulation</keyword>
<evidence type="ECO:0000256" key="3">
    <source>
        <dbReference type="ARBA" id="ARBA00023163"/>
    </source>
</evidence>
<dbReference type="RefSeq" id="WP_075702118.1">
    <property type="nucleotide sequence ID" value="NZ_CP034772.1"/>
</dbReference>
<dbReference type="InterPro" id="IPR008920">
    <property type="entry name" value="TF_FadR/GntR_C"/>
</dbReference>
<dbReference type="InterPro" id="IPR011711">
    <property type="entry name" value="GntR_C"/>
</dbReference>
<dbReference type="PROSITE" id="PS50949">
    <property type="entry name" value="HTH_GNTR"/>
    <property type="match status" value="1"/>
</dbReference>
<dbReference type="SMART" id="SM00345">
    <property type="entry name" value="HTH_GNTR"/>
    <property type="match status" value="1"/>
</dbReference>
<evidence type="ECO:0000259" key="4">
    <source>
        <dbReference type="PROSITE" id="PS50949"/>
    </source>
</evidence>
<dbReference type="GO" id="GO:0003700">
    <property type="term" value="F:DNA-binding transcription factor activity"/>
    <property type="evidence" value="ECO:0007669"/>
    <property type="project" value="InterPro"/>
</dbReference>
<dbReference type="CDD" id="cd07377">
    <property type="entry name" value="WHTH_GntR"/>
    <property type="match status" value="1"/>
</dbReference>
<dbReference type="InterPro" id="IPR036390">
    <property type="entry name" value="WH_DNA-bd_sf"/>
</dbReference>
<dbReference type="Proteomes" id="UP000523362">
    <property type="component" value="Unassembled WGS sequence"/>
</dbReference>
<evidence type="ECO:0000313" key="5">
    <source>
        <dbReference type="EMBL" id="MBC1487127.1"/>
    </source>
</evidence>
<name>A0A7X1C7E1_LISSE</name>
<proteinExistence type="predicted"/>